<dbReference type="EMBL" id="SRJC01000001">
    <property type="protein sequence ID" value="TGB03572.1"/>
    <property type="molecule type" value="Genomic_DNA"/>
</dbReference>
<sequence>MFVFYFGCSAIFTNISGIDNVEGILAIDEEGRLLKRLIKDDINLSTIYLIISMISFFCYIHFRNRTISLKQIVKKWIDKLKE</sequence>
<keyword evidence="1" id="KW-0812">Transmembrane</keyword>
<organism evidence="2 3">
    <name type="scientific">Halobacillus salinus</name>
    <dbReference type="NCBI Taxonomy" id="192814"/>
    <lineage>
        <taxon>Bacteria</taxon>
        <taxon>Bacillati</taxon>
        <taxon>Bacillota</taxon>
        <taxon>Bacilli</taxon>
        <taxon>Bacillales</taxon>
        <taxon>Bacillaceae</taxon>
        <taxon>Halobacillus</taxon>
    </lineage>
</organism>
<dbReference type="Proteomes" id="UP000297982">
    <property type="component" value="Unassembled WGS sequence"/>
</dbReference>
<protein>
    <submittedName>
        <fullName evidence="2">Uncharacterized protein</fullName>
    </submittedName>
</protein>
<name>A0A4Z0GZB8_9BACI</name>
<keyword evidence="1" id="KW-0472">Membrane</keyword>
<keyword evidence="3" id="KW-1185">Reference proteome</keyword>
<reference evidence="2 3" key="1">
    <citation type="journal article" date="2003" name="Int. J. Syst. Evol. Microbiol.">
        <title>Halobacillus salinus sp. nov., isolated from a salt lake on the coast of the East Sea in Korea.</title>
        <authorList>
            <person name="Yoon J.H."/>
            <person name="Kang K.H."/>
            <person name="Park Y.H."/>
        </authorList>
    </citation>
    <scope>NUCLEOTIDE SEQUENCE [LARGE SCALE GENOMIC DNA]</scope>
    <source>
        <strain evidence="2 3">HSL-3</strain>
    </source>
</reference>
<proteinExistence type="predicted"/>
<comment type="caution">
    <text evidence="2">The sequence shown here is derived from an EMBL/GenBank/DDBJ whole genome shotgun (WGS) entry which is preliminary data.</text>
</comment>
<accession>A0A4Z0GZB8</accession>
<evidence type="ECO:0000313" key="2">
    <source>
        <dbReference type="EMBL" id="TGB03572.1"/>
    </source>
</evidence>
<keyword evidence="1" id="KW-1133">Transmembrane helix</keyword>
<evidence type="ECO:0000313" key="3">
    <source>
        <dbReference type="Proteomes" id="UP000297982"/>
    </source>
</evidence>
<dbReference type="RefSeq" id="WP_135326303.1">
    <property type="nucleotide sequence ID" value="NZ_SRJC01000001.1"/>
</dbReference>
<evidence type="ECO:0000256" key="1">
    <source>
        <dbReference type="SAM" id="Phobius"/>
    </source>
</evidence>
<dbReference type="AlphaFoldDB" id="A0A4Z0GZB8"/>
<gene>
    <name evidence="2" type="ORF">E4663_00780</name>
</gene>
<feature type="transmembrane region" description="Helical" evidence="1">
    <location>
        <begin position="42"/>
        <end position="62"/>
    </location>
</feature>